<accession>A0A9X2TKL6</accession>
<name>A0A9X2TKL6_9BACT</name>
<proteinExistence type="predicted"/>
<dbReference type="Proteomes" id="UP001155057">
    <property type="component" value="Unassembled WGS sequence"/>
</dbReference>
<evidence type="ECO:0000313" key="2">
    <source>
        <dbReference type="Proteomes" id="UP001155057"/>
    </source>
</evidence>
<protein>
    <recommendedName>
        <fullName evidence="3">Restriction endonuclease type IV Mrr domain-containing protein</fullName>
    </recommendedName>
</protein>
<comment type="caution">
    <text evidence="1">The sequence shown here is derived from an EMBL/GenBank/DDBJ whole genome shotgun (WGS) entry which is preliminary data.</text>
</comment>
<dbReference type="AlphaFoldDB" id="A0A9X2TKL6"/>
<evidence type="ECO:0000313" key="1">
    <source>
        <dbReference type="EMBL" id="MCS3711809.1"/>
    </source>
</evidence>
<sequence length="302" mass="33997">MQVWRLNINPASDDDTDPRQFCLDNDILGFGWPIKSDSEEVTWDEYEAKAEEKYGGESWIKATNALYDRMEVGDLCWTRDHDGSYYLGAVTGPWRYEDSPEHRSADIVNVRDCQWVKVGAPDAVPGKVIGSLDVGGTLQGVNGETIQEYSSMLYQRLSGGDGDEDAVDTDDIFSLLHPEDCEDLVGLYLQENGYRLIPSTSKTGTSTYEYVLKHRDTGEKAFAQVKRGTVSLDAEDYEMLEGQVFLFTTGGSQKGEAANVEFLDPDAIRAFMRENRQILPDRIVEWTRILNGEEWHGFSTSQ</sequence>
<evidence type="ECO:0008006" key="3">
    <source>
        <dbReference type="Google" id="ProtNLM"/>
    </source>
</evidence>
<dbReference type="RefSeq" id="WP_259124556.1">
    <property type="nucleotide sequence ID" value="NZ_JANUAE010000018.1"/>
</dbReference>
<reference evidence="1" key="1">
    <citation type="submission" date="2022-08" db="EMBL/GenBank/DDBJ databases">
        <title>Genomic Encyclopedia of Type Strains, Phase V (KMG-V): Genome sequencing to study the core and pangenomes of soil and plant-associated prokaryotes.</title>
        <authorList>
            <person name="Whitman W."/>
        </authorList>
    </citation>
    <scope>NUCLEOTIDE SEQUENCE</scope>
    <source>
        <strain evidence="1">SP3049</strain>
    </source>
</reference>
<gene>
    <name evidence="1" type="ORF">GGP61_003444</name>
</gene>
<dbReference type="EMBL" id="JANUAE010000018">
    <property type="protein sequence ID" value="MCS3711809.1"/>
    <property type="molecule type" value="Genomic_DNA"/>
</dbReference>
<organism evidence="1 2">
    <name type="scientific">Salinibacter ruber</name>
    <dbReference type="NCBI Taxonomy" id="146919"/>
    <lineage>
        <taxon>Bacteria</taxon>
        <taxon>Pseudomonadati</taxon>
        <taxon>Rhodothermota</taxon>
        <taxon>Rhodothermia</taxon>
        <taxon>Rhodothermales</taxon>
        <taxon>Salinibacteraceae</taxon>
        <taxon>Salinibacter</taxon>
    </lineage>
</organism>